<feature type="region of interest" description="Disordered" evidence="1">
    <location>
        <begin position="64"/>
        <end position="102"/>
    </location>
</feature>
<evidence type="ECO:0000313" key="3">
    <source>
        <dbReference type="Proteomes" id="UP000235371"/>
    </source>
</evidence>
<reference evidence="2 3" key="1">
    <citation type="submission" date="2016-04" db="EMBL/GenBank/DDBJ databases">
        <title>A degradative enzymes factory behind the ericoid mycorrhizal symbiosis.</title>
        <authorList>
            <consortium name="DOE Joint Genome Institute"/>
            <person name="Martino E."/>
            <person name="Morin E."/>
            <person name="Grelet G."/>
            <person name="Kuo A."/>
            <person name="Kohler A."/>
            <person name="Daghino S."/>
            <person name="Barry K."/>
            <person name="Choi C."/>
            <person name="Cichocki N."/>
            <person name="Clum A."/>
            <person name="Copeland A."/>
            <person name="Hainaut M."/>
            <person name="Haridas S."/>
            <person name="Labutti K."/>
            <person name="Lindquist E."/>
            <person name="Lipzen A."/>
            <person name="Khouja H.-R."/>
            <person name="Murat C."/>
            <person name="Ohm R."/>
            <person name="Olson A."/>
            <person name="Spatafora J."/>
            <person name="Veneault-Fourrey C."/>
            <person name="Henrissat B."/>
            <person name="Grigoriev I."/>
            <person name="Martin F."/>
            <person name="Perotto S."/>
        </authorList>
    </citation>
    <scope>NUCLEOTIDE SEQUENCE [LARGE SCALE GENOMIC DNA]</scope>
    <source>
        <strain evidence="2 3">E</strain>
    </source>
</reference>
<feature type="compositionally biased region" description="Basic and acidic residues" evidence="1">
    <location>
        <begin position="165"/>
        <end position="176"/>
    </location>
</feature>
<name>A0A2J6TFK4_9HELO</name>
<dbReference type="EMBL" id="KZ613786">
    <property type="protein sequence ID" value="PMD61804.1"/>
    <property type="molecule type" value="Genomic_DNA"/>
</dbReference>
<dbReference type="GeneID" id="36580416"/>
<feature type="compositionally biased region" description="Polar residues" evidence="1">
    <location>
        <begin position="92"/>
        <end position="102"/>
    </location>
</feature>
<dbReference type="OrthoDB" id="10324802at2759"/>
<feature type="compositionally biased region" description="Polar residues" evidence="1">
    <location>
        <begin position="122"/>
        <end position="141"/>
    </location>
</feature>
<gene>
    <name evidence="2" type="ORF">K444DRAFT_379931</name>
</gene>
<organism evidence="2 3">
    <name type="scientific">Hyaloscypha bicolor E</name>
    <dbReference type="NCBI Taxonomy" id="1095630"/>
    <lineage>
        <taxon>Eukaryota</taxon>
        <taxon>Fungi</taxon>
        <taxon>Dikarya</taxon>
        <taxon>Ascomycota</taxon>
        <taxon>Pezizomycotina</taxon>
        <taxon>Leotiomycetes</taxon>
        <taxon>Helotiales</taxon>
        <taxon>Hyaloscyphaceae</taxon>
        <taxon>Hyaloscypha</taxon>
        <taxon>Hyaloscypha bicolor</taxon>
    </lineage>
</organism>
<evidence type="ECO:0000256" key="1">
    <source>
        <dbReference type="SAM" id="MobiDB-lite"/>
    </source>
</evidence>
<evidence type="ECO:0000313" key="2">
    <source>
        <dbReference type="EMBL" id="PMD61804.1"/>
    </source>
</evidence>
<dbReference type="RefSeq" id="XP_024738708.1">
    <property type="nucleotide sequence ID" value="XM_024872335.1"/>
</dbReference>
<feature type="region of interest" description="Disordered" evidence="1">
    <location>
        <begin position="693"/>
        <end position="722"/>
    </location>
</feature>
<dbReference type="Proteomes" id="UP000235371">
    <property type="component" value="Unassembled WGS sequence"/>
</dbReference>
<feature type="region of interest" description="Disordered" evidence="1">
    <location>
        <begin position="117"/>
        <end position="195"/>
    </location>
</feature>
<sequence>MEAWKAETEALKAKAEAWKAETEALKAENEALKARAEALKAETEAWKAEAEALRAKAETLKADLRDRQVQTQSKARGISVGGYNGETEHHSLSNQPAFNELNSDLEGSTATRRLTDELSEGSYDTPTWSSAKSGSGTQDSVSGGECQCTDATGAGHKNVLQGDNSCKESSSKKSHSDLGSVISRPEISSGFPEQESARFVEDLKRSCQDLYPTDDSIPKIQKRLLNPPPRFEPDFVRLAEAYMETMERVLIPWCTEYLHTLIGHGYIISHTLKPESPKEILFITPEPVNEVKADFTRDLIIKDLLPRYLNDVVVRFEEGHREMLALTPCLRCLEHCPEKGIPSTGHYFMVPSKTLDPEQLCSSTIGPHFFLGQTALQLVCRHAMYYDITEGKIIRREPRRDDDIIDKPLMHFKTEVGKIRPESGGDPYHRNWRESKHTHFDGKTKGFPYMDWQLASREESGPLIPYGHDCSGTCHCITKYARPRPGFKVRYTGAYSGQVEGEIALMPSSKEVQYTGEDPSSLRGTSDRISRSILVSLWEIDTDEPSIDRRGDSGATVVDIDTAEMVGIVVQQYKRRIQFMDIVDVLEDACEKLRCELKDITFPPPNCKKDETNPLQKPVARVLDGRSTNQESLECDEERRTKDFKLLLPLLLHSTAKRATTRPSSTPDQLSLLHKLSPSQRVLDGCQPDEFRISDSSPFADKRRYSADAVDPARTADIPERELEISDCTNRLSHGARGRAR</sequence>
<accession>A0A2J6TFK4</accession>
<protein>
    <submittedName>
        <fullName evidence="2">Uncharacterized protein</fullName>
    </submittedName>
</protein>
<proteinExistence type="predicted"/>
<keyword evidence="3" id="KW-1185">Reference proteome</keyword>
<dbReference type="AlphaFoldDB" id="A0A2J6TFK4"/>
<dbReference type="InParanoid" id="A0A2J6TFK4"/>